<comment type="caution">
    <text evidence="1">The sequence shown here is derived from an EMBL/GenBank/DDBJ whole genome shotgun (WGS) entry which is preliminary data.</text>
</comment>
<dbReference type="EMBL" id="VUJW01000017">
    <property type="protein sequence ID" value="KAA1424023.1"/>
    <property type="molecule type" value="Genomic_DNA"/>
</dbReference>
<dbReference type="AlphaFoldDB" id="A0A5B1LTM4"/>
<evidence type="ECO:0000313" key="2">
    <source>
        <dbReference type="Proteomes" id="UP000324351"/>
    </source>
</evidence>
<name>A0A5B1LTM4_9ACTN</name>
<gene>
    <name evidence="1" type="ORF">F0U47_20050</name>
</gene>
<organism evidence="1 2">
    <name type="scientific">Nocardioides antri</name>
    <dbReference type="NCBI Taxonomy" id="2607659"/>
    <lineage>
        <taxon>Bacteria</taxon>
        <taxon>Bacillati</taxon>
        <taxon>Actinomycetota</taxon>
        <taxon>Actinomycetes</taxon>
        <taxon>Propionibacteriales</taxon>
        <taxon>Nocardioidaceae</taxon>
        <taxon>Nocardioides</taxon>
    </lineage>
</organism>
<proteinExistence type="predicted"/>
<dbReference type="RefSeq" id="WP_149752269.1">
    <property type="nucleotide sequence ID" value="NZ_VUJW01000017.1"/>
</dbReference>
<keyword evidence="2" id="KW-1185">Reference proteome</keyword>
<sequence>MAEPVTVSIADLRAALVRTLDATEKRLGPEVTLDMDYYWHLPVEEAFNMAGEPQTFTVGQVSDDLAEAVHNEHERLPEEASHDLSHLVGVFRALEFAARS</sequence>
<protein>
    <submittedName>
        <fullName evidence="1">Uncharacterized protein</fullName>
    </submittedName>
</protein>
<evidence type="ECO:0000313" key="1">
    <source>
        <dbReference type="EMBL" id="KAA1424023.1"/>
    </source>
</evidence>
<reference evidence="1 2" key="1">
    <citation type="submission" date="2019-09" db="EMBL/GenBank/DDBJ databases">
        <title>Nocardioides panacisoli sp. nov., isolated from the soil of a ginseng field.</title>
        <authorList>
            <person name="Cho C."/>
        </authorList>
    </citation>
    <scope>NUCLEOTIDE SEQUENCE [LARGE SCALE GENOMIC DNA]</scope>
    <source>
        <strain evidence="1 2">BN140041</strain>
    </source>
</reference>
<dbReference type="Proteomes" id="UP000324351">
    <property type="component" value="Unassembled WGS sequence"/>
</dbReference>
<reference evidence="1 2" key="2">
    <citation type="submission" date="2019-09" db="EMBL/GenBank/DDBJ databases">
        <authorList>
            <person name="Jin C."/>
        </authorList>
    </citation>
    <scope>NUCLEOTIDE SEQUENCE [LARGE SCALE GENOMIC DNA]</scope>
    <source>
        <strain evidence="1 2">BN140041</strain>
    </source>
</reference>
<accession>A0A5B1LTM4</accession>